<protein>
    <submittedName>
        <fullName evidence="1">DUF3140 domain-containing protein</fullName>
    </submittedName>
</protein>
<organism evidence="1 2">
    <name type="scientific">Mucilaginibacter ginkgonis</name>
    <dbReference type="NCBI Taxonomy" id="2682091"/>
    <lineage>
        <taxon>Bacteria</taxon>
        <taxon>Pseudomonadati</taxon>
        <taxon>Bacteroidota</taxon>
        <taxon>Sphingobacteriia</taxon>
        <taxon>Sphingobacteriales</taxon>
        <taxon>Sphingobacteriaceae</taxon>
        <taxon>Mucilaginibacter</taxon>
    </lineage>
</organism>
<gene>
    <name evidence="1" type="ORF">GO620_003145</name>
</gene>
<dbReference type="AlphaFoldDB" id="A0A6I4I1B5"/>
<evidence type="ECO:0000313" key="1">
    <source>
        <dbReference type="EMBL" id="QQL50466.1"/>
    </source>
</evidence>
<dbReference type="InterPro" id="IPR021487">
    <property type="entry name" value="DUF3140"/>
</dbReference>
<dbReference type="RefSeq" id="WP_157526289.1">
    <property type="nucleotide sequence ID" value="NZ_CP066775.1"/>
</dbReference>
<reference evidence="1 2" key="1">
    <citation type="submission" date="2020-12" db="EMBL/GenBank/DDBJ databases">
        <title>HMF7856_wgs.fasta genome submission.</title>
        <authorList>
            <person name="Kang H."/>
            <person name="Kim H."/>
            <person name="Joh K."/>
        </authorList>
    </citation>
    <scope>NUCLEOTIDE SEQUENCE [LARGE SCALE GENOMIC DNA]</scope>
    <source>
        <strain evidence="1 2">HMF7856</strain>
    </source>
</reference>
<dbReference type="PANTHER" id="PTHR40630:SF1">
    <property type="entry name" value="DNA-BINDING PROTEIN"/>
    <property type="match status" value="1"/>
</dbReference>
<proteinExistence type="predicted"/>
<evidence type="ECO:0000313" key="2">
    <source>
        <dbReference type="Proteomes" id="UP000429232"/>
    </source>
</evidence>
<keyword evidence="2" id="KW-1185">Reference proteome</keyword>
<dbReference type="PANTHER" id="PTHR40630">
    <property type="entry name" value="POSSIBLE DNA-BINDING PROTEIN"/>
    <property type="match status" value="1"/>
</dbReference>
<name>A0A6I4I1B5_9SPHI</name>
<dbReference type="Proteomes" id="UP000429232">
    <property type="component" value="Chromosome"/>
</dbReference>
<accession>A0A6I4I1B5</accession>
<sequence length="110" mass="12792">METEEKETIYKEFKDAVNMTAAALEKWLKTDESKKVGWDSGDGESIGHKSGEHIVQILKKKKADLTGPDYKHMQKVHGYIKRHMAQKPKEPKDSNWDYSLKNWGHDYSKK</sequence>
<dbReference type="KEGG" id="mgik:GO620_003145"/>
<dbReference type="EMBL" id="CP066775">
    <property type="protein sequence ID" value="QQL50466.1"/>
    <property type="molecule type" value="Genomic_DNA"/>
</dbReference>
<dbReference type="Pfam" id="PF11338">
    <property type="entry name" value="DUF3140"/>
    <property type="match status" value="1"/>
</dbReference>